<gene>
    <name evidence="1" type="ORF">SCF082_LOCUS22059</name>
    <name evidence="2" type="ORF">SCF082_LOCUS22060</name>
</gene>
<accession>A0ABP0LF81</accession>
<sequence length="218" mass="25010">MEVRITCILPEPLLTRELPCIVRRIELHPKEPPTPPGAACVVLQYQPLGVLMEVADKDYGQFRVPGDDVPKGHFYVRPVFNKQSAWVFEVVPKQKLRRVRKQVPLAPQRALTHFGIAARSGLVAFLNQPPWMMKDGDYGLALYVMLSRATTLSDLWLIGVPERPYFEGFLHERNKTLVDRMRLFERLSVESEPAAEKYIQKLDWRQNAYVNRTLGVSG</sequence>
<dbReference type="EMBL" id="CAXAMM010015799">
    <property type="protein sequence ID" value="CAK9037216.1"/>
    <property type="molecule type" value="Genomic_DNA"/>
</dbReference>
<feature type="non-terminal residue" evidence="2">
    <location>
        <position position="218"/>
    </location>
</feature>
<organism evidence="2 3">
    <name type="scientific">Durusdinium trenchii</name>
    <dbReference type="NCBI Taxonomy" id="1381693"/>
    <lineage>
        <taxon>Eukaryota</taxon>
        <taxon>Sar</taxon>
        <taxon>Alveolata</taxon>
        <taxon>Dinophyceae</taxon>
        <taxon>Suessiales</taxon>
        <taxon>Symbiodiniaceae</taxon>
        <taxon>Durusdinium</taxon>
    </lineage>
</organism>
<protein>
    <submittedName>
        <fullName evidence="2">Uncharacterized protein</fullName>
    </submittedName>
</protein>
<keyword evidence="3" id="KW-1185">Reference proteome</keyword>
<name>A0ABP0LF81_9DINO</name>
<dbReference type="EMBL" id="CAXAMM010015800">
    <property type="protein sequence ID" value="CAK9037219.1"/>
    <property type="molecule type" value="Genomic_DNA"/>
</dbReference>
<reference evidence="2 3" key="1">
    <citation type="submission" date="2024-02" db="EMBL/GenBank/DDBJ databases">
        <authorList>
            <person name="Chen Y."/>
            <person name="Shah S."/>
            <person name="Dougan E. K."/>
            <person name="Thang M."/>
            <person name="Chan C."/>
        </authorList>
    </citation>
    <scope>NUCLEOTIDE SEQUENCE [LARGE SCALE GENOMIC DNA]</scope>
</reference>
<dbReference type="Proteomes" id="UP001642464">
    <property type="component" value="Unassembled WGS sequence"/>
</dbReference>
<evidence type="ECO:0000313" key="1">
    <source>
        <dbReference type="EMBL" id="CAK9037216.1"/>
    </source>
</evidence>
<proteinExistence type="predicted"/>
<evidence type="ECO:0000313" key="3">
    <source>
        <dbReference type="Proteomes" id="UP001642464"/>
    </source>
</evidence>
<comment type="caution">
    <text evidence="2">The sequence shown here is derived from an EMBL/GenBank/DDBJ whole genome shotgun (WGS) entry which is preliminary data.</text>
</comment>
<evidence type="ECO:0000313" key="2">
    <source>
        <dbReference type="EMBL" id="CAK9037219.1"/>
    </source>
</evidence>